<proteinExistence type="predicted"/>
<dbReference type="Gene3D" id="1.20.1640.10">
    <property type="entry name" value="Multidrug efflux transporter AcrB transmembrane domain"/>
    <property type="match status" value="1"/>
</dbReference>
<dbReference type="EMBL" id="JBBCAQ010000006">
    <property type="protein sequence ID" value="KAK7603182.1"/>
    <property type="molecule type" value="Genomic_DNA"/>
</dbReference>
<dbReference type="PANTHER" id="PTHR45951">
    <property type="entry name" value="PROTEIN DISPATCHED-RELATED"/>
    <property type="match status" value="1"/>
</dbReference>
<keyword evidence="4 6" id="KW-0472">Membrane</keyword>
<dbReference type="SUPFAM" id="SSF82866">
    <property type="entry name" value="Multidrug efflux transporter AcrB transmembrane domain"/>
    <property type="match status" value="1"/>
</dbReference>
<dbReference type="GO" id="GO:0022857">
    <property type="term" value="F:transmembrane transporter activity"/>
    <property type="evidence" value="ECO:0007669"/>
    <property type="project" value="TreeGrafter"/>
</dbReference>
<dbReference type="AlphaFoldDB" id="A0AAN9Y9X4"/>
<evidence type="ECO:0000256" key="1">
    <source>
        <dbReference type="ARBA" id="ARBA00004141"/>
    </source>
</evidence>
<evidence type="ECO:0000256" key="5">
    <source>
        <dbReference type="ARBA" id="ARBA00023180"/>
    </source>
</evidence>
<name>A0AAN9Y9X4_9HEMI</name>
<protein>
    <submittedName>
        <fullName evidence="7">Uncharacterized protein</fullName>
    </submittedName>
</protein>
<dbReference type="PANTHER" id="PTHR45951:SF3">
    <property type="entry name" value="PROTEIN DISPATCHED"/>
    <property type="match status" value="1"/>
</dbReference>
<dbReference type="InterPro" id="IPR052081">
    <property type="entry name" value="Dispatched_Hh_regulator"/>
</dbReference>
<dbReference type="GO" id="GO:0016020">
    <property type="term" value="C:membrane"/>
    <property type="evidence" value="ECO:0007669"/>
    <property type="project" value="UniProtKB-SubCell"/>
</dbReference>
<evidence type="ECO:0000256" key="2">
    <source>
        <dbReference type="ARBA" id="ARBA00022692"/>
    </source>
</evidence>
<feature type="transmembrane region" description="Helical" evidence="6">
    <location>
        <begin position="21"/>
        <end position="39"/>
    </location>
</feature>
<reference evidence="7 8" key="1">
    <citation type="submission" date="2024-03" db="EMBL/GenBank/DDBJ databases">
        <title>Adaptation during the transition from Ophiocordyceps entomopathogen to insect associate is accompanied by gene loss and intensified selection.</title>
        <authorList>
            <person name="Ward C.M."/>
            <person name="Onetto C.A."/>
            <person name="Borneman A.R."/>
        </authorList>
    </citation>
    <scope>NUCLEOTIDE SEQUENCE [LARGE SCALE GENOMIC DNA]</scope>
    <source>
        <strain evidence="7">AWRI1</strain>
        <tissue evidence="7">Single Adult Female</tissue>
    </source>
</reference>
<gene>
    <name evidence="7" type="ORF">V9T40_003181</name>
</gene>
<organism evidence="7 8">
    <name type="scientific">Parthenolecanium corni</name>
    <dbReference type="NCBI Taxonomy" id="536013"/>
    <lineage>
        <taxon>Eukaryota</taxon>
        <taxon>Metazoa</taxon>
        <taxon>Ecdysozoa</taxon>
        <taxon>Arthropoda</taxon>
        <taxon>Hexapoda</taxon>
        <taxon>Insecta</taxon>
        <taxon>Pterygota</taxon>
        <taxon>Neoptera</taxon>
        <taxon>Paraneoptera</taxon>
        <taxon>Hemiptera</taxon>
        <taxon>Sternorrhyncha</taxon>
        <taxon>Coccoidea</taxon>
        <taxon>Coccidae</taxon>
        <taxon>Parthenolecanium</taxon>
    </lineage>
</organism>
<comment type="caution">
    <text evidence="7">The sequence shown here is derived from an EMBL/GenBank/DDBJ whole genome shotgun (WGS) entry which is preliminary data.</text>
</comment>
<evidence type="ECO:0000256" key="3">
    <source>
        <dbReference type="ARBA" id="ARBA00022989"/>
    </source>
</evidence>
<sequence length="366" mass="40901">MLTSPVTINQGLAQTITNYPCIILGIISVLCCLTSYVSFNGKKLPSFEDPQLVETWSQNELRNAPAGLKNGWFVTYLAFYDLQRTLTRDTVVSILISMFVALVVLFAVTFNVPLSLIAILTISCIIFVSISILILFGWKLNILESIAISLAIGLSVDFSLHYAVNYKLCADKTNRKICVTHSLSMMAAPSLMAAVTTGASGLFMLPSIVLPYIQIGIFLVVVSSVSWIYASFFQMSILYRYGPQNHYGQFAYPKVWLAFSSLWERLCSRRSTGGRQTFKSLFRRYKPKPIYSVHEMENLDRLKKGETDRSRCGGSTLVVTPACSLKPAKRLSYSMEQIPSGASSVTFIHDEDCERSHSNQNTYVEM</sequence>
<evidence type="ECO:0000313" key="7">
    <source>
        <dbReference type="EMBL" id="KAK7603182.1"/>
    </source>
</evidence>
<feature type="transmembrane region" description="Helical" evidence="6">
    <location>
        <begin position="185"/>
        <end position="205"/>
    </location>
</feature>
<evidence type="ECO:0000256" key="4">
    <source>
        <dbReference type="ARBA" id="ARBA00023136"/>
    </source>
</evidence>
<keyword evidence="2 6" id="KW-0812">Transmembrane</keyword>
<accession>A0AAN9Y9X4</accession>
<keyword evidence="5" id="KW-0325">Glycoprotein</keyword>
<feature type="transmembrane region" description="Helical" evidence="6">
    <location>
        <begin position="211"/>
        <end position="230"/>
    </location>
</feature>
<keyword evidence="8" id="KW-1185">Reference proteome</keyword>
<dbReference type="Proteomes" id="UP001367676">
    <property type="component" value="Unassembled WGS sequence"/>
</dbReference>
<dbReference type="GO" id="GO:0007224">
    <property type="term" value="P:smoothened signaling pathway"/>
    <property type="evidence" value="ECO:0007669"/>
    <property type="project" value="TreeGrafter"/>
</dbReference>
<evidence type="ECO:0000313" key="8">
    <source>
        <dbReference type="Proteomes" id="UP001367676"/>
    </source>
</evidence>
<keyword evidence="3 6" id="KW-1133">Transmembrane helix</keyword>
<evidence type="ECO:0000256" key="6">
    <source>
        <dbReference type="SAM" id="Phobius"/>
    </source>
</evidence>
<feature type="transmembrane region" description="Helical" evidence="6">
    <location>
        <begin position="117"/>
        <end position="136"/>
    </location>
</feature>
<comment type="subcellular location">
    <subcellularLocation>
        <location evidence="1">Membrane</location>
        <topology evidence="1">Multi-pass membrane protein</topology>
    </subcellularLocation>
</comment>
<feature type="transmembrane region" description="Helical" evidence="6">
    <location>
        <begin position="90"/>
        <end position="110"/>
    </location>
</feature>